<feature type="transmembrane region" description="Helical" evidence="6">
    <location>
        <begin position="12"/>
        <end position="33"/>
    </location>
</feature>
<comment type="caution">
    <text evidence="8">The sequence shown here is derived from an EMBL/GenBank/DDBJ whole genome shotgun (WGS) entry which is preliminary data.</text>
</comment>
<keyword evidence="9" id="KW-1185">Reference proteome</keyword>
<feature type="transmembrane region" description="Helical" evidence="6">
    <location>
        <begin position="201"/>
        <end position="223"/>
    </location>
</feature>
<evidence type="ECO:0000259" key="7">
    <source>
        <dbReference type="Pfam" id="PF02683"/>
    </source>
</evidence>
<gene>
    <name evidence="8" type="ORF">ACFO8Q_21450</name>
</gene>
<keyword evidence="3 6" id="KW-0812">Transmembrane</keyword>
<dbReference type="InterPro" id="IPR003834">
    <property type="entry name" value="Cyt_c_assmbl_TM_dom"/>
</dbReference>
<comment type="subcellular location">
    <subcellularLocation>
        <location evidence="1">Membrane</location>
        <topology evidence="1">Multi-pass membrane protein</topology>
    </subcellularLocation>
</comment>
<reference evidence="9" key="1">
    <citation type="journal article" date="2019" name="Int. J. Syst. Evol. Microbiol.">
        <title>The Global Catalogue of Microorganisms (GCM) 10K type strain sequencing project: providing services to taxonomists for standard genome sequencing and annotation.</title>
        <authorList>
            <consortium name="The Broad Institute Genomics Platform"/>
            <consortium name="The Broad Institute Genome Sequencing Center for Infectious Disease"/>
            <person name="Wu L."/>
            <person name="Ma J."/>
        </authorList>
    </citation>
    <scope>NUCLEOTIDE SEQUENCE [LARGE SCALE GENOMIC DNA]</scope>
    <source>
        <strain evidence="9">WYCCWR 12678</strain>
    </source>
</reference>
<feature type="transmembrane region" description="Helical" evidence="6">
    <location>
        <begin position="125"/>
        <end position="154"/>
    </location>
</feature>
<dbReference type="Pfam" id="PF02683">
    <property type="entry name" value="DsbD_TM"/>
    <property type="match status" value="1"/>
</dbReference>
<evidence type="ECO:0000256" key="1">
    <source>
        <dbReference type="ARBA" id="ARBA00004141"/>
    </source>
</evidence>
<comment type="similarity">
    <text evidence="2">Belongs to the DsbD family.</text>
</comment>
<evidence type="ECO:0000256" key="5">
    <source>
        <dbReference type="ARBA" id="ARBA00023136"/>
    </source>
</evidence>
<sequence>MGIAFVAGVLSFLSPCCLPLYPSYLSYLTGISYEKLQGTRDKFQMRKTVLSHSLFFVLGFSIIFVALGFGAGAIGRIFTQYKDLIRQIGGILIIVMGCFLAGIIRWEALMKEKKWNLRNKPAGYLGSLLVGISFSAGWTPCIGPILASVLTIAATDPLNGVRLMGAYSLGFAIPFLILAYSIGSVRWILKYSTLISRIGGILLIIMGFLLLTNTMTVITVYLIKLYGGFTGF</sequence>
<protein>
    <submittedName>
        <fullName evidence="8">Cytochrome c biogenesis CcdA family protein</fullName>
    </submittedName>
</protein>
<evidence type="ECO:0000313" key="8">
    <source>
        <dbReference type="EMBL" id="MFC4769875.1"/>
    </source>
</evidence>
<dbReference type="PANTHER" id="PTHR31272:SF4">
    <property type="entry name" value="CYTOCHROME C-TYPE BIOGENESIS PROTEIN HI_1454-RELATED"/>
    <property type="match status" value="1"/>
</dbReference>
<dbReference type="InterPro" id="IPR051790">
    <property type="entry name" value="Cytochrome_c-biogenesis_DsbD"/>
</dbReference>
<evidence type="ECO:0000256" key="6">
    <source>
        <dbReference type="SAM" id="Phobius"/>
    </source>
</evidence>
<feature type="domain" description="Cytochrome C biogenesis protein transmembrane" evidence="7">
    <location>
        <begin position="3"/>
        <end position="210"/>
    </location>
</feature>
<accession>A0ABV9Q760</accession>
<dbReference type="EMBL" id="JBHSHC010000149">
    <property type="protein sequence ID" value="MFC4769875.1"/>
    <property type="molecule type" value="Genomic_DNA"/>
</dbReference>
<feature type="transmembrane region" description="Helical" evidence="6">
    <location>
        <begin position="54"/>
        <end position="78"/>
    </location>
</feature>
<feature type="transmembrane region" description="Helical" evidence="6">
    <location>
        <begin position="84"/>
        <end position="104"/>
    </location>
</feature>
<dbReference type="PANTHER" id="PTHR31272">
    <property type="entry name" value="CYTOCHROME C-TYPE BIOGENESIS PROTEIN HI_1454-RELATED"/>
    <property type="match status" value="1"/>
</dbReference>
<proteinExistence type="inferred from homology"/>
<name>A0ABV9Q760_9BACL</name>
<keyword evidence="5 6" id="KW-0472">Membrane</keyword>
<evidence type="ECO:0000256" key="3">
    <source>
        <dbReference type="ARBA" id="ARBA00022692"/>
    </source>
</evidence>
<dbReference type="Proteomes" id="UP001596002">
    <property type="component" value="Unassembled WGS sequence"/>
</dbReference>
<evidence type="ECO:0000256" key="2">
    <source>
        <dbReference type="ARBA" id="ARBA00006143"/>
    </source>
</evidence>
<organism evidence="8 9">
    <name type="scientific">Effusibacillus consociatus</name>
    <dbReference type="NCBI Taxonomy" id="1117041"/>
    <lineage>
        <taxon>Bacteria</taxon>
        <taxon>Bacillati</taxon>
        <taxon>Bacillota</taxon>
        <taxon>Bacilli</taxon>
        <taxon>Bacillales</taxon>
        <taxon>Alicyclobacillaceae</taxon>
        <taxon>Effusibacillus</taxon>
    </lineage>
</organism>
<evidence type="ECO:0000313" key="9">
    <source>
        <dbReference type="Proteomes" id="UP001596002"/>
    </source>
</evidence>
<keyword evidence="4 6" id="KW-1133">Transmembrane helix</keyword>
<evidence type="ECO:0000256" key="4">
    <source>
        <dbReference type="ARBA" id="ARBA00022989"/>
    </source>
</evidence>
<feature type="transmembrane region" description="Helical" evidence="6">
    <location>
        <begin position="166"/>
        <end position="189"/>
    </location>
</feature>